<gene>
    <name evidence="3" type="primary">fxsA</name>
    <name evidence="3" type="ORF">GCM10020369_70430</name>
</gene>
<evidence type="ECO:0000313" key="3">
    <source>
        <dbReference type="EMBL" id="GAA3395863.1"/>
    </source>
</evidence>
<dbReference type="InterPro" id="IPR007313">
    <property type="entry name" value="FxsA"/>
</dbReference>
<dbReference type="Pfam" id="PF04186">
    <property type="entry name" value="FxsA"/>
    <property type="match status" value="1"/>
</dbReference>
<feature type="transmembrane region" description="Helical" evidence="2">
    <location>
        <begin position="78"/>
        <end position="103"/>
    </location>
</feature>
<keyword evidence="2" id="KW-0812">Transmembrane</keyword>
<comment type="caution">
    <text evidence="3">The sequence shown here is derived from an EMBL/GenBank/DDBJ whole genome shotgun (WGS) entry which is preliminary data.</text>
</comment>
<evidence type="ECO:0000256" key="1">
    <source>
        <dbReference type="SAM" id="MobiDB-lite"/>
    </source>
</evidence>
<accession>A0ABP6T8A8</accession>
<dbReference type="PANTHER" id="PTHR35335">
    <property type="entry name" value="UPF0716 PROTEIN FXSA"/>
    <property type="match status" value="1"/>
</dbReference>
<evidence type="ECO:0000256" key="2">
    <source>
        <dbReference type="SAM" id="Phobius"/>
    </source>
</evidence>
<feature type="transmembrane region" description="Helical" evidence="2">
    <location>
        <begin position="29"/>
        <end position="49"/>
    </location>
</feature>
<protein>
    <submittedName>
        <fullName evidence="3">Membrane protein FxsA</fullName>
    </submittedName>
</protein>
<reference evidence="4" key="1">
    <citation type="journal article" date="2019" name="Int. J. Syst. Evol. Microbiol.">
        <title>The Global Catalogue of Microorganisms (GCM) 10K type strain sequencing project: providing services to taxonomists for standard genome sequencing and annotation.</title>
        <authorList>
            <consortium name="The Broad Institute Genomics Platform"/>
            <consortium name="The Broad Institute Genome Sequencing Center for Infectious Disease"/>
            <person name="Wu L."/>
            <person name="Ma J."/>
        </authorList>
    </citation>
    <scope>NUCLEOTIDE SEQUENCE [LARGE SCALE GENOMIC DNA]</scope>
    <source>
        <strain evidence="4">JCM 9458</strain>
    </source>
</reference>
<name>A0ABP6T8A8_9ACTN</name>
<feature type="compositionally biased region" description="Low complexity" evidence="1">
    <location>
        <begin position="143"/>
        <end position="153"/>
    </location>
</feature>
<dbReference type="PANTHER" id="PTHR35335:SF1">
    <property type="entry name" value="UPF0716 PROTEIN FXSA"/>
    <property type="match status" value="1"/>
</dbReference>
<feature type="region of interest" description="Disordered" evidence="1">
    <location>
        <begin position="141"/>
        <end position="179"/>
    </location>
</feature>
<dbReference type="NCBIfam" id="NF008528">
    <property type="entry name" value="PRK11463.1-2"/>
    <property type="match status" value="1"/>
</dbReference>
<keyword evidence="2" id="KW-0472">Membrane</keyword>
<organism evidence="3 4">
    <name type="scientific">Cryptosporangium minutisporangium</name>
    <dbReference type="NCBI Taxonomy" id="113569"/>
    <lineage>
        <taxon>Bacteria</taxon>
        <taxon>Bacillati</taxon>
        <taxon>Actinomycetota</taxon>
        <taxon>Actinomycetes</taxon>
        <taxon>Cryptosporangiales</taxon>
        <taxon>Cryptosporangiaceae</taxon>
        <taxon>Cryptosporangium</taxon>
    </lineage>
</organism>
<sequence length="179" mass="18732">MRAFLAAFVLLIVVPTVEISVLIQVGHEVGLGWTLVLLLASALLGSWLLRREGARAFRALREAAAAGGTPAKETAEGAVVLVGGLLMILPGFLSDVVGILLLLPPIRMLAGRLVLRSAVRRLPPDVSSALLGPMQVRSRRMRANTAPADAAAAPGQGEPMPPRATSPGRGTVIEGELER</sequence>
<proteinExistence type="predicted"/>
<keyword evidence="2" id="KW-1133">Transmembrane helix</keyword>
<dbReference type="EMBL" id="BAAAYN010000051">
    <property type="protein sequence ID" value="GAA3395863.1"/>
    <property type="molecule type" value="Genomic_DNA"/>
</dbReference>
<keyword evidence="4" id="KW-1185">Reference proteome</keyword>
<dbReference type="Proteomes" id="UP001501676">
    <property type="component" value="Unassembled WGS sequence"/>
</dbReference>
<dbReference type="RefSeq" id="WP_345732607.1">
    <property type="nucleotide sequence ID" value="NZ_BAAAYN010000051.1"/>
</dbReference>
<evidence type="ECO:0000313" key="4">
    <source>
        <dbReference type="Proteomes" id="UP001501676"/>
    </source>
</evidence>